<comment type="caution">
    <text evidence="2">The sequence shown here is derived from an EMBL/GenBank/DDBJ whole genome shotgun (WGS) entry which is preliminary data.</text>
</comment>
<sequence length="59" mass="6520">MSILHLPTESVLRGYLIIQSYGNLASFGLSYCQVRLLSTLLLCTYPAVLVMGNVYIPRG</sequence>
<dbReference type="EMBL" id="VSRR010005638">
    <property type="protein sequence ID" value="MPC42987.1"/>
    <property type="molecule type" value="Genomic_DNA"/>
</dbReference>
<evidence type="ECO:0000313" key="3">
    <source>
        <dbReference type="Proteomes" id="UP000324222"/>
    </source>
</evidence>
<organism evidence="2 3">
    <name type="scientific">Portunus trituberculatus</name>
    <name type="common">Swimming crab</name>
    <name type="synonym">Neptunus trituberculatus</name>
    <dbReference type="NCBI Taxonomy" id="210409"/>
    <lineage>
        <taxon>Eukaryota</taxon>
        <taxon>Metazoa</taxon>
        <taxon>Ecdysozoa</taxon>
        <taxon>Arthropoda</taxon>
        <taxon>Crustacea</taxon>
        <taxon>Multicrustacea</taxon>
        <taxon>Malacostraca</taxon>
        <taxon>Eumalacostraca</taxon>
        <taxon>Eucarida</taxon>
        <taxon>Decapoda</taxon>
        <taxon>Pleocyemata</taxon>
        <taxon>Brachyura</taxon>
        <taxon>Eubrachyura</taxon>
        <taxon>Portunoidea</taxon>
        <taxon>Portunidae</taxon>
        <taxon>Portuninae</taxon>
        <taxon>Portunus</taxon>
    </lineage>
</organism>
<dbReference type="AlphaFoldDB" id="A0A5B7FBP5"/>
<proteinExistence type="predicted"/>
<evidence type="ECO:0000256" key="1">
    <source>
        <dbReference type="SAM" id="Phobius"/>
    </source>
</evidence>
<reference evidence="2 3" key="1">
    <citation type="submission" date="2019-05" db="EMBL/GenBank/DDBJ databases">
        <title>Another draft genome of Portunus trituberculatus and its Hox gene families provides insights of decapod evolution.</title>
        <authorList>
            <person name="Jeong J.-H."/>
            <person name="Song I."/>
            <person name="Kim S."/>
            <person name="Choi T."/>
            <person name="Kim D."/>
            <person name="Ryu S."/>
            <person name="Kim W."/>
        </authorList>
    </citation>
    <scope>NUCLEOTIDE SEQUENCE [LARGE SCALE GENOMIC DNA]</scope>
    <source>
        <tissue evidence="2">Muscle</tissue>
    </source>
</reference>
<name>A0A5B7FBP5_PORTR</name>
<evidence type="ECO:0000313" key="2">
    <source>
        <dbReference type="EMBL" id="MPC42987.1"/>
    </source>
</evidence>
<protein>
    <submittedName>
        <fullName evidence="2">Uncharacterized protein</fullName>
    </submittedName>
</protein>
<keyword evidence="1" id="KW-0472">Membrane</keyword>
<feature type="transmembrane region" description="Helical" evidence="1">
    <location>
        <begin position="36"/>
        <end position="56"/>
    </location>
</feature>
<keyword evidence="1" id="KW-1133">Transmembrane helix</keyword>
<accession>A0A5B7FBP5</accession>
<keyword evidence="3" id="KW-1185">Reference proteome</keyword>
<keyword evidence="1" id="KW-0812">Transmembrane</keyword>
<dbReference type="Proteomes" id="UP000324222">
    <property type="component" value="Unassembled WGS sequence"/>
</dbReference>
<gene>
    <name evidence="2" type="ORF">E2C01_036622</name>
</gene>